<feature type="compositionally biased region" description="Low complexity" evidence="1">
    <location>
        <begin position="325"/>
        <end position="335"/>
    </location>
</feature>
<evidence type="ECO:0000313" key="4">
    <source>
        <dbReference type="Proteomes" id="UP000319663"/>
    </source>
</evidence>
<feature type="region of interest" description="Disordered" evidence="1">
    <location>
        <begin position="325"/>
        <end position="348"/>
    </location>
</feature>
<dbReference type="AlphaFoldDB" id="A0A507QU84"/>
<dbReference type="EMBL" id="VIFY01000100">
    <property type="protein sequence ID" value="TQB70630.1"/>
    <property type="molecule type" value="Genomic_DNA"/>
</dbReference>
<dbReference type="Proteomes" id="UP000319663">
    <property type="component" value="Unassembled WGS sequence"/>
</dbReference>
<comment type="caution">
    <text evidence="3">The sequence shown here is derived from an EMBL/GenBank/DDBJ whole genome shotgun (WGS) entry which is preliminary data.</text>
</comment>
<keyword evidence="2" id="KW-1133">Transmembrane helix</keyword>
<sequence length="348" mass="37183">MEWMGLTSADEDPSAFQDAEILGLITGVDGFNPNVSVCSGAFEAEIGCIPFPAASSEYPWASQPPQEPTGMTPSFSPPASPTSLGSVFSTSSSETNILSATSSTRSTVSAIPRIVSSSSTTISRTLTTSATAGLPTTSAPLSTQSQHDNSNLSTILAIAIPVPVCGLAILLGLIYLLMRRCRGERCSREIDSEATRRGDNASFVSHPKLHPQRPLAIPEALKISFPTISTPRTPSENYQSAIHQVSIPDIRPTSPLPRSTGSLTTLGRFYFEYGGNHTSTLDYDTCGWNEHSSFFMSESEEGSEDGRSKISRISSWEEELGHGNNLDNLSSVSSLTEDMQPGRCGTLH</sequence>
<keyword evidence="2" id="KW-0472">Membrane</keyword>
<keyword evidence="2" id="KW-0812">Transmembrane</keyword>
<proteinExistence type="predicted"/>
<accession>A0A507QU84</accession>
<feature type="transmembrane region" description="Helical" evidence="2">
    <location>
        <begin position="155"/>
        <end position="178"/>
    </location>
</feature>
<feature type="region of interest" description="Disordered" evidence="1">
    <location>
        <begin position="58"/>
        <end position="88"/>
    </location>
</feature>
<reference evidence="3 4" key="1">
    <citation type="submission" date="2019-06" db="EMBL/GenBank/DDBJ databases">
        <title>Wine fermentation using esterase from Monascus purpureus.</title>
        <authorList>
            <person name="Geng C."/>
            <person name="Zhang Y."/>
        </authorList>
    </citation>
    <scope>NUCLEOTIDE SEQUENCE [LARGE SCALE GENOMIC DNA]</scope>
    <source>
        <strain evidence="3">HQ1</strain>
    </source>
</reference>
<evidence type="ECO:0000256" key="1">
    <source>
        <dbReference type="SAM" id="MobiDB-lite"/>
    </source>
</evidence>
<evidence type="ECO:0000313" key="3">
    <source>
        <dbReference type="EMBL" id="TQB70630.1"/>
    </source>
</evidence>
<name>A0A507QU84_MONPU</name>
<evidence type="ECO:0008006" key="5">
    <source>
        <dbReference type="Google" id="ProtNLM"/>
    </source>
</evidence>
<gene>
    <name evidence="3" type="ORF">MPDQ_000248</name>
</gene>
<organism evidence="3 4">
    <name type="scientific">Monascus purpureus</name>
    <name type="common">Red mold</name>
    <name type="synonym">Monascus anka</name>
    <dbReference type="NCBI Taxonomy" id="5098"/>
    <lineage>
        <taxon>Eukaryota</taxon>
        <taxon>Fungi</taxon>
        <taxon>Dikarya</taxon>
        <taxon>Ascomycota</taxon>
        <taxon>Pezizomycotina</taxon>
        <taxon>Eurotiomycetes</taxon>
        <taxon>Eurotiomycetidae</taxon>
        <taxon>Eurotiales</taxon>
        <taxon>Aspergillaceae</taxon>
        <taxon>Monascus</taxon>
    </lineage>
</organism>
<keyword evidence="4" id="KW-1185">Reference proteome</keyword>
<protein>
    <recommendedName>
        <fullName evidence="5">Mid2 domain-containing protein</fullName>
    </recommendedName>
</protein>
<evidence type="ECO:0000256" key="2">
    <source>
        <dbReference type="SAM" id="Phobius"/>
    </source>
</evidence>